<sequence>MMHTANTCYRGPLSSLLQSLGIASAIDQERRGMLARAAEAASITVEGDCELFLELMERVRSRLAGDPEATFLGLAEAFTSRARDCNVHLTQQEVEIEVASEDGRSFRITAQGVPVEVLILVKSLCGRRPLQH</sequence>
<dbReference type="Proteomes" id="UP001341135">
    <property type="component" value="Chromosome"/>
</dbReference>
<evidence type="ECO:0000313" key="2">
    <source>
        <dbReference type="Proteomes" id="UP001341135"/>
    </source>
</evidence>
<reference evidence="1 2" key="1">
    <citation type="submission" date="2023-09" db="EMBL/GenBank/DDBJ databases">
        <title>Pyrofollis japonicus gen. nov. sp. nov., a novel member of the family Pyrodictiaceae isolated from the Iheya North hydrothermal field.</title>
        <authorList>
            <person name="Miyazaki U."/>
            <person name="Sanari M."/>
            <person name="Tame A."/>
            <person name="Kitajima M."/>
            <person name="Okamoto A."/>
            <person name="Sawayama S."/>
            <person name="Miyazaki J."/>
            <person name="Takai K."/>
            <person name="Nakagawa S."/>
        </authorList>
    </citation>
    <scope>NUCLEOTIDE SEQUENCE [LARGE SCALE GENOMIC DNA]</scope>
    <source>
        <strain evidence="1 2">AV2</strain>
    </source>
</reference>
<accession>A0ABM8IVG2</accession>
<organism evidence="1 2">
    <name type="scientific">Pyrodictium abyssi</name>
    <dbReference type="NCBI Taxonomy" id="54256"/>
    <lineage>
        <taxon>Archaea</taxon>
        <taxon>Thermoproteota</taxon>
        <taxon>Thermoprotei</taxon>
        <taxon>Desulfurococcales</taxon>
        <taxon>Pyrodictiaceae</taxon>
        <taxon>Pyrodictium</taxon>
    </lineage>
</organism>
<proteinExistence type="predicted"/>
<keyword evidence="2" id="KW-1185">Reference proteome</keyword>
<name>A0ABM8IVG2_9CREN</name>
<dbReference type="RefSeq" id="WP_338252715.1">
    <property type="nucleotide sequence ID" value="NZ_AP028907.1"/>
</dbReference>
<gene>
    <name evidence="1" type="ORF">PABY_11110</name>
</gene>
<dbReference type="GeneID" id="89289130"/>
<protein>
    <submittedName>
        <fullName evidence="1">Uncharacterized protein</fullName>
    </submittedName>
</protein>
<dbReference type="EMBL" id="AP028907">
    <property type="protein sequence ID" value="BES81544.1"/>
    <property type="molecule type" value="Genomic_DNA"/>
</dbReference>
<evidence type="ECO:0000313" key="1">
    <source>
        <dbReference type="EMBL" id="BES81544.1"/>
    </source>
</evidence>